<evidence type="ECO:0000313" key="1">
    <source>
        <dbReference type="EMBL" id="KAK7498357.1"/>
    </source>
</evidence>
<feature type="non-terminal residue" evidence="1">
    <location>
        <position position="1"/>
    </location>
</feature>
<protein>
    <submittedName>
        <fullName evidence="1">Uncharacterized protein</fullName>
    </submittedName>
</protein>
<keyword evidence="2" id="KW-1185">Reference proteome</keyword>
<sequence>GIAAADQVGCNLGRPYTIPRKTSLSELDRKASIKDIKKSRIEWATARTDIEKRVEEELWRVDKEKMDYFNTCLTSLHRIPLGRIFDAHQNLIDKTFLQGRCERQKRVLYDCEVNSSWYKELSERIHAQYGTDDEEMNELLRRIRLRFKLSPTEPKYGKAKMALIAMSMPATEICHIHIQRALDFILQKVMDAPPETLAVWLATRGLPY</sequence>
<reference evidence="1 2" key="1">
    <citation type="journal article" date="2023" name="Sci. Data">
        <title>Genome assembly of the Korean intertidal mud-creeper Batillaria attramentaria.</title>
        <authorList>
            <person name="Patra A.K."/>
            <person name="Ho P.T."/>
            <person name="Jun S."/>
            <person name="Lee S.J."/>
            <person name="Kim Y."/>
            <person name="Won Y.J."/>
        </authorList>
    </citation>
    <scope>NUCLEOTIDE SEQUENCE [LARGE SCALE GENOMIC DNA]</scope>
    <source>
        <strain evidence="1">Wonlab-2016</strain>
    </source>
</reference>
<gene>
    <name evidence="1" type="ORF">BaRGS_00010311</name>
</gene>
<dbReference type="Proteomes" id="UP001519460">
    <property type="component" value="Unassembled WGS sequence"/>
</dbReference>
<dbReference type="EMBL" id="JACVVK020000051">
    <property type="protein sequence ID" value="KAK7498357.1"/>
    <property type="molecule type" value="Genomic_DNA"/>
</dbReference>
<feature type="non-terminal residue" evidence="1">
    <location>
        <position position="208"/>
    </location>
</feature>
<dbReference type="AlphaFoldDB" id="A0ABD0LH34"/>
<organism evidence="1 2">
    <name type="scientific">Batillaria attramentaria</name>
    <dbReference type="NCBI Taxonomy" id="370345"/>
    <lineage>
        <taxon>Eukaryota</taxon>
        <taxon>Metazoa</taxon>
        <taxon>Spiralia</taxon>
        <taxon>Lophotrochozoa</taxon>
        <taxon>Mollusca</taxon>
        <taxon>Gastropoda</taxon>
        <taxon>Caenogastropoda</taxon>
        <taxon>Sorbeoconcha</taxon>
        <taxon>Cerithioidea</taxon>
        <taxon>Batillariidae</taxon>
        <taxon>Batillaria</taxon>
    </lineage>
</organism>
<evidence type="ECO:0000313" key="2">
    <source>
        <dbReference type="Proteomes" id="UP001519460"/>
    </source>
</evidence>
<accession>A0ABD0LH34</accession>
<name>A0ABD0LH34_9CAEN</name>
<comment type="caution">
    <text evidence="1">The sequence shown here is derived from an EMBL/GenBank/DDBJ whole genome shotgun (WGS) entry which is preliminary data.</text>
</comment>
<proteinExistence type="predicted"/>